<dbReference type="Pfam" id="PF01411">
    <property type="entry name" value="tRNA-synt_2c"/>
    <property type="match status" value="1"/>
</dbReference>
<dbReference type="InterPro" id="IPR009000">
    <property type="entry name" value="Transl_B-barrel_sf"/>
</dbReference>
<dbReference type="Gene3D" id="2.40.30.130">
    <property type="match status" value="1"/>
</dbReference>
<dbReference type="PROSITE" id="PS50860">
    <property type="entry name" value="AA_TRNA_LIGASE_II_ALA"/>
    <property type="match status" value="1"/>
</dbReference>
<dbReference type="GO" id="GO:0003676">
    <property type="term" value="F:nucleic acid binding"/>
    <property type="evidence" value="ECO:0007669"/>
    <property type="project" value="InterPro"/>
</dbReference>
<accession>A0A2G5HP58</accession>
<dbReference type="GO" id="GO:0005524">
    <property type="term" value="F:ATP binding"/>
    <property type="evidence" value="ECO:0007669"/>
    <property type="project" value="InterPro"/>
</dbReference>
<evidence type="ECO:0000313" key="7">
    <source>
        <dbReference type="Proteomes" id="UP000230605"/>
    </source>
</evidence>
<name>A0A2G5HP58_CERBT</name>
<organism evidence="5 7">
    <name type="scientific">Cercospora beticola</name>
    <name type="common">Sugarbeet leaf spot fungus</name>
    <dbReference type="NCBI Taxonomy" id="122368"/>
    <lineage>
        <taxon>Eukaryota</taxon>
        <taxon>Fungi</taxon>
        <taxon>Dikarya</taxon>
        <taxon>Ascomycota</taxon>
        <taxon>Pezizomycotina</taxon>
        <taxon>Dothideomycetes</taxon>
        <taxon>Dothideomycetidae</taxon>
        <taxon>Mycosphaerellales</taxon>
        <taxon>Mycosphaerellaceae</taxon>
        <taxon>Cercospora</taxon>
    </lineage>
</organism>
<dbReference type="EMBL" id="LKMD01000104">
    <property type="protein sequence ID" value="PIA94336.1"/>
    <property type="molecule type" value="Genomic_DNA"/>
</dbReference>
<dbReference type="InterPro" id="IPR012947">
    <property type="entry name" value="tRNA_SAD"/>
</dbReference>
<dbReference type="Proteomes" id="UP001302367">
    <property type="component" value="Chromosome 6"/>
</dbReference>
<evidence type="ECO:0000313" key="6">
    <source>
        <dbReference type="EMBL" id="WPB04827.1"/>
    </source>
</evidence>
<dbReference type="PANTHER" id="PTHR43462">
    <property type="entry name" value="ALANYL-TRNA EDITING PROTEIN"/>
    <property type="match status" value="1"/>
</dbReference>
<evidence type="ECO:0000259" key="4">
    <source>
        <dbReference type="PROSITE" id="PS50860"/>
    </source>
</evidence>
<dbReference type="InterPro" id="IPR018164">
    <property type="entry name" value="Ala-tRNA-synth_IIc_N"/>
</dbReference>
<reference evidence="6 8" key="2">
    <citation type="submission" date="2023-09" db="EMBL/GenBank/DDBJ databases">
        <title>Complete-Gapless Cercospora beticola genome.</title>
        <authorList>
            <person name="Wyatt N.A."/>
            <person name="Spanner R.E."/>
            <person name="Bolton M.D."/>
        </authorList>
    </citation>
    <scope>NUCLEOTIDE SEQUENCE [LARGE SCALE GENOMIC DNA]</scope>
    <source>
        <strain evidence="6">Cb09-40</strain>
    </source>
</reference>
<dbReference type="SUPFAM" id="SSF50447">
    <property type="entry name" value="Translation proteins"/>
    <property type="match status" value="1"/>
</dbReference>
<dbReference type="GO" id="GO:0005737">
    <property type="term" value="C:cytoplasm"/>
    <property type="evidence" value="ECO:0007669"/>
    <property type="project" value="UniProtKB-SubCell"/>
</dbReference>
<proteinExistence type="inferred from homology"/>
<comment type="similarity">
    <text evidence="3">Belongs to the class-II aminoacyl-tRNA synthetase family. Alax-L subfamily.</text>
</comment>
<sequence length="280" mass="30446">MVMASSAEPTTRLVYQVDESARTLLTRLKAIRQYEDLSDEDKTIFKAATNSRDDSSQYHVIETTETIFYVQGGGQPCDTGVMIINGSKLQVTSVRYGSGGSVLHLAHANGEIEQPREGDIVEQQIDGEKRDSHSRTHTAGHIIGLAVRQLAAKHELPITELKASHYPDACFVEFKGLLDGKYKDEIQSQASAFVDQALPVKLYWYKPEELTSNNVITAEGMPIVTGADGTCRVVDIVGAGAYPCGGTHVPDTSFVGTISVRNIKRQKGNTKVSYAVATPS</sequence>
<evidence type="ECO:0000313" key="5">
    <source>
        <dbReference type="EMBL" id="PIA94336.1"/>
    </source>
</evidence>
<dbReference type="Proteomes" id="UP000230605">
    <property type="component" value="Chromosome 6"/>
</dbReference>
<keyword evidence="5" id="KW-0436">Ligase</keyword>
<dbReference type="InterPro" id="IPR051335">
    <property type="entry name" value="Alanyl-tRNA_Editing_Enzymes"/>
</dbReference>
<reference evidence="5 7" key="1">
    <citation type="submission" date="2015-10" db="EMBL/GenBank/DDBJ databases">
        <title>The cercosporin biosynthetic gene cluster was horizontally transferred to several fungal lineages and shown to be expanded in Cercospora beticola based on microsynteny with recipient genomes.</title>
        <authorList>
            <person name="De Jonge R."/>
            <person name="Ebert M.K."/>
            <person name="Suttle J.C."/>
            <person name="Jurick Ii W.M."/>
            <person name="Secor G.A."/>
            <person name="Thomma B.P."/>
            <person name="Van De Peer Y."/>
            <person name="Bolton M.D."/>
        </authorList>
    </citation>
    <scope>NUCLEOTIDE SEQUENCE [LARGE SCALE GENOMIC DNA]</scope>
    <source>
        <strain evidence="5 7">09-40</strain>
    </source>
</reference>
<dbReference type="GO" id="GO:0004813">
    <property type="term" value="F:alanine-tRNA ligase activity"/>
    <property type="evidence" value="ECO:0007669"/>
    <property type="project" value="InterPro"/>
</dbReference>
<evidence type="ECO:0000256" key="3">
    <source>
        <dbReference type="ARBA" id="ARBA00008429"/>
    </source>
</evidence>
<dbReference type="Gene3D" id="3.30.980.10">
    <property type="entry name" value="Threonyl-trna Synthetase, Chain A, domain 2"/>
    <property type="match status" value="1"/>
</dbReference>
<dbReference type="PANTHER" id="PTHR43462:SF2">
    <property type="entry name" value="THREONYL AND ALANYL TRNA SYNTHETASE SECOND ADDITIONAL DOMAIN-CONTAINING PROTEIN"/>
    <property type="match status" value="1"/>
</dbReference>
<gene>
    <name evidence="5" type="ORF">CB0940_08257</name>
    <name evidence="6" type="ORF">RHO25_009474</name>
</gene>
<dbReference type="Pfam" id="PF07973">
    <property type="entry name" value="tRNA_SAD"/>
    <property type="match status" value="1"/>
</dbReference>
<comment type="cofactor">
    <cofactor evidence="1">
        <name>Zn(2+)</name>
        <dbReference type="ChEBI" id="CHEBI:29105"/>
    </cofactor>
</comment>
<dbReference type="InterPro" id="IPR018165">
    <property type="entry name" value="Ala-tRNA-synth_IIc_core"/>
</dbReference>
<keyword evidence="8" id="KW-1185">Reference proteome</keyword>
<dbReference type="OrthoDB" id="288942at2759"/>
<dbReference type="SUPFAM" id="SSF55186">
    <property type="entry name" value="ThrRS/AlaRS common domain"/>
    <property type="match status" value="1"/>
</dbReference>
<feature type="domain" description="Alanyl-transfer RNA synthetases family profile" evidence="4">
    <location>
        <begin position="1"/>
        <end position="280"/>
    </location>
</feature>
<dbReference type="EMBL" id="CP134189">
    <property type="protein sequence ID" value="WPB04827.1"/>
    <property type="molecule type" value="Genomic_DNA"/>
</dbReference>
<comment type="subcellular location">
    <subcellularLocation>
        <location evidence="2">Cytoplasm</location>
    </subcellularLocation>
</comment>
<dbReference type="SMART" id="SM00863">
    <property type="entry name" value="tRNA_SAD"/>
    <property type="match status" value="1"/>
</dbReference>
<dbReference type="GO" id="GO:0006419">
    <property type="term" value="P:alanyl-tRNA aminoacylation"/>
    <property type="evidence" value="ECO:0007669"/>
    <property type="project" value="InterPro"/>
</dbReference>
<evidence type="ECO:0000256" key="2">
    <source>
        <dbReference type="ARBA" id="ARBA00004496"/>
    </source>
</evidence>
<dbReference type="AlphaFoldDB" id="A0A2G5HP58"/>
<evidence type="ECO:0000313" key="8">
    <source>
        <dbReference type="Proteomes" id="UP001302367"/>
    </source>
</evidence>
<dbReference type="InterPro" id="IPR018163">
    <property type="entry name" value="Thr/Ala-tRNA-synth_IIc_edit"/>
</dbReference>
<protein>
    <submittedName>
        <fullName evidence="5">Alanine--tRNA ligase</fullName>
    </submittedName>
</protein>
<evidence type="ECO:0000256" key="1">
    <source>
        <dbReference type="ARBA" id="ARBA00001947"/>
    </source>
</evidence>